<organism evidence="9 10">
    <name type="scientific">Alosa alosa</name>
    <name type="common">allis shad</name>
    <dbReference type="NCBI Taxonomy" id="278164"/>
    <lineage>
        <taxon>Eukaryota</taxon>
        <taxon>Metazoa</taxon>
        <taxon>Chordata</taxon>
        <taxon>Craniata</taxon>
        <taxon>Vertebrata</taxon>
        <taxon>Euteleostomi</taxon>
        <taxon>Actinopterygii</taxon>
        <taxon>Neopterygii</taxon>
        <taxon>Teleostei</taxon>
        <taxon>Clupei</taxon>
        <taxon>Clupeiformes</taxon>
        <taxon>Clupeoidei</taxon>
        <taxon>Clupeidae</taxon>
        <taxon>Alosa</taxon>
    </lineage>
</organism>
<feature type="active site" evidence="5 6">
    <location>
        <position position="248"/>
    </location>
</feature>
<dbReference type="FunFam" id="1.10.238.10:FF:000530">
    <property type="entry name" value="Zgc:85932"/>
    <property type="match status" value="1"/>
</dbReference>
<feature type="active site" evidence="5 6">
    <location>
        <position position="94"/>
    </location>
</feature>
<evidence type="ECO:0000313" key="9">
    <source>
        <dbReference type="EMBL" id="KAG5268964.1"/>
    </source>
</evidence>
<dbReference type="InterPro" id="IPR011992">
    <property type="entry name" value="EF-hand-dom_pair"/>
</dbReference>
<dbReference type="SUPFAM" id="SSF47473">
    <property type="entry name" value="EF-hand"/>
    <property type="match status" value="1"/>
</dbReference>
<dbReference type="Gene3D" id="3.90.70.10">
    <property type="entry name" value="Cysteine proteinases"/>
    <property type="match status" value="1"/>
</dbReference>
<dbReference type="Pfam" id="PF01067">
    <property type="entry name" value="Calpain_III"/>
    <property type="match status" value="1"/>
</dbReference>
<dbReference type="InterPro" id="IPR022684">
    <property type="entry name" value="Calpain_cysteine_protease"/>
</dbReference>
<dbReference type="SMART" id="SM00720">
    <property type="entry name" value="calpain_III"/>
    <property type="match status" value="1"/>
</dbReference>
<keyword evidence="2 6" id="KW-0645">Protease</keyword>
<name>A0AAV6G1I3_9TELE</name>
<dbReference type="InterPro" id="IPR001300">
    <property type="entry name" value="Peptidase_C2_calpain_cat"/>
</dbReference>
<evidence type="ECO:0000256" key="6">
    <source>
        <dbReference type="PROSITE-ProRule" id="PRU00239"/>
    </source>
</evidence>
<dbReference type="FunFam" id="2.60.120.380:FF:000011">
    <property type="entry name" value="Calpain 12"/>
    <property type="match status" value="1"/>
</dbReference>
<keyword evidence="3 6" id="KW-0378">Hydrolase</keyword>
<evidence type="ECO:0000256" key="4">
    <source>
        <dbReference type="ARBA" id="ARBA00022807"/>
    </source>
</evidence>
<dbReference type="Gene3D" id="1.10.238.10">
    <property type="entry name" value="EF-hand"/>
    <property type="match status" value="1"/>
</dbReference>
<dbReference type="PANTHER" id="PTHR10183:SF434">
    <property type="entry name" value="CALPAIN-3"/>
    <property type="match status" value="1"/>
</dbReference>
<dbReference type="PANTHER" id="PTHR10183">
    <property type="entry name" value="CALPAIN"/>
    <property type="match status" value="1"/>
</dbReference>
<evidence type="ECO:0000313" key="10">
    <source>
        <dbReference type="Proteomes" id="UP000823561"/>
    </source>
</evidence>
<gene>
    <name evidence="9" type="ORF">AALO_G00196800</name>
</gene>
<evidence type="ECO:0000256" key="7">
    <source>
        <dbReference type="SAM" id="MobiDB-lite"/>
    </source>
</evidence>
<comment type="caution">
    <text evidence="9">The sequence shown here is derived from an EMBL/GenBank/DDBJ whole genome shotgun (WGS) entry which is preliminary data.</text>
</comment>
<dbReference type="Pfam" id="PF00648">
    <property type="entry name" value="Peptidase_C2"/>
    <property type="match status" value="1"/>
</dbReference>
<dbReference type="InterPro" id="IPR036213">
    <property type="entry name" value="Calpain_III_sf"/>
</dbReference>
<dbReference type="SMART" id="SM00230">
    <property type="entry name" value="CysPc"/>
    <property type="match status" value="1"/>
</dbReference>
<feature type="domain" description="Calpain catalytic" evidence="8">
    <location>
        <begin position="45"/>
        <end position="332"/>
    </location>
</feature>
<evidence type="ECO:0000256" key="1">
    <source>
        <dbReference type="ARBA" id="ARBA00007623"/>
    </source>
</evidence>
<keyword evidence="4 6" id="KW-0788">Thiol protease</keyword>
<protein>
    <recommendedName>
        <fullName evidence="8">Calpain catalytic domain-containing protein</fullName>
    </recommendedName>
</protein>
<dbReference type="PROSITE" id="PS50203">
    <property type="entry name" value="CALPAIN_CAT"/>
    <property type="match status" value="1"/>
</dbReference>
<sequence>MSDTKETSTPQSPDGGPELLGSPTLWSPSTYLSNKISSFTLTDGLFVDRLFPAGDVQLQHVIEWKRPKEICPFPQFIVDGATRMDVCQGNLNDCWLLAAVASLSLHHSLLKQVMPMAQSFQEGYNGSFHFRFWQYGEWKDVKIDDLLPTKDGKLIYLRSSQRNEFWSPLLEKAYAKLKGGYQALNMGFPHEAMVDMTGGITEVFKVANLPFNLGGFLKPLLAKGALINCANSQGPMEKKNLLGIMFRHAYSVTSMEKIETKSGPVELVRLHNPWGRAEWEGPWSDIKGQEWNNVLAQEQQRIERVKKEDGEFWMSLSDFRQNFDMMEICHLSDDTLSSAQRPWHGTMYHGKWVDYKSAGGPYKGERYWQNPQFHLTLLEQDDDPEDPELSCSFLVALMQKHQRQKGVHLSIGLHIYKANSKNRYLSSLELSQLEPVDCTPSYLPCREVVIRGCLAPGHYIIIPSTSQKHQEGEFLLRVLTEKGNGANPVEKPSSDETVPAEPSPTYLSVLPSLSLAHQLFKKHCNKDGQCRPAELFNLLTEAIRVGALSGSEQKLCIEHCKSFVVLMDSQGLAQLDWLEFQALWNKFKQWTYIFMRYNYNKSHSLEYKEIRHALRTAGIQVDEFIMQLIGLRYTEPDMTVSYPGFLYLMMKLESMIRKFQAYDMIGMGTITINSRQWLHMTLYN</sequence>
<dbReference type="AlphaFoldDB" id="A0AAV6G1I3"/>
<dbReference type="PRINTS" id="PR00704">
    <property type="entry name" value="CALPAIN"/>
</dbReference>
<evidence type="ECO:0000259" key="8">
    <source>
        <dbReference type="PROSITE" id="PS50203"/>
    </source>
</evidence>
<evidence type="ECO:0000256" key="3">
    <source>
        <dbReference type="ARBA" id="ARBA00022801"/>
    </source>
</evidence>
<evidence type="ECO:0000256" key="5">
    <source>
        <dbReference type="PIRSR" id="PIRSR622684-1"/>
    </source>
</evidence>
<dbReference type="InterPro" id="IPR038765">
    <property type="entry name" value="Papain-like_cys_pep_sf"/>
</dbReference>
<dbReference type="CDD" id="cd00044">
    <property type="entry name" value="CysPc"/>
    <property type="match status" value="1"/>
</dbReference>
<keyword evidence="10" id="KW-1185">Reference proteome</keyword>
<feature type="active site" evidence="5 6">
    <location>
        <position position="272"/>
    </location>
</feature>
<reference evidence="9" key="1">
    <citation type="submission" date="2020-10" db="EMBL/GenBank/DDBJ databases">
        <title>Chromosome-scale genome assembly of the Allis shad, Alosa alosa.</title>
        <authorList>
            <person name="Margot Z."/>
            <person name="Christophe K."/>
            <person name="Cabau C."/>
            <person name="Louis A."/>
            <person name="Berthelot C."/>
            <person name="Parey E."/>
            <person name="Roest Crollius H."/>
            <person name="Montfort J."/>
            <person name="Robinson-Rechavi M."/>
            <person name="Bucao C."/>
            <person name="Bouchez O."/>
            <person name="Gislard M."/>
            <person name="Lluch J."/>
            <person name="Milhes M."/>
            <person name="Lampietro C."/>
            <person name="Lopez Roques C."/>
            <person name="Donnadieu C."/>
            <person name="Braasch I."/>
            <person name="Desvignes T."/>
            <person name="Postlethwait J."/>
            <person name="Bobe J."/>
            <person name="Guiguen Y."/>
        </authorList>
    </citation>
    <scope>NUCLEOTIDE SEQUENCE</scope>
    <source>
        <strain evidence="9">M-15738</strain>
        <tissue evidence="9">Blood</tissue>
    </source>
</reference>
<feature type="region of interest" description="Disordered" evidence="7">
    <location>
        <begin position="1"/>
        <end position="20"/>
    </location>
</feature>
<dbReference type="InterPro" id="IPR022683">
    <property type="entry name" value="Calpain_III"/>
</dbReference>
<dbReference type="GO" id="GO:0006508">
    <property type="term" value="P:proteolysis"/>
    <property type="evidence" value="ECO:0007669"/>
    <property type="project" value="UniProtKB-KW"/>
</dbReference>
<evidence type="ECO:0000256" key="2">
    <source>
        <dbReference type="ARBA" id="ARBA00022670"/>
    </source>
</evidence>
<accession>A0AAV6G1I3</accession>
<dbReference type="GO" id="GO:0005737">
    <property type="term" value="C:cytoplasm"/>
    <property type="evidence" value="ECO:0007669"/>
    <property type="project" value="TreeGrafter"/>
</dbReference>
<proteinExistence type="inferred from homology"/>
<dbReference type="Gene3D" id="2.60.120.380">
    <property type="match status" value="1"/>
</dbReference>
<dbReference type="InterPro" id="IPR022682">
    <property type="entry name" value="Calpain_domain_III"/>
</dbReference>
<dbReference type="EMBL" id="JADWDJ010000015">
    <property type="protein sequence ID" value="KAG5268964.1"/>
    <property type="molecule type" value="Genomic_DNA"/>
</dbReference>
<dbReference type="CDD" id="cd00214">
    <property type="entry name" value="Calpain_III"/>
    <property type="match status" value="1"/>
</dbReference>
<comment type="similarity">
    <text evidence="1">Belongs to the peptidase C2 family.</text>
</comment>
<dbReference type="GO" id="GO:0004198">
    <property type="term" value="F:calcium-dependent cysteine-type endopeptidase activity"/>
    <property type="evidence" value="ECO:0007669"/>
    <property type="project" value="InterPro"/>
</dbReference>
<dbReference type="FunFam" id="3.90.70.10:FF:000001">
    <property type="entry name" value="Calpain-1 catalytic subunit"/>
    <property type="match status" value="1"/>
</dbReference>
<dbReference type="SUPFAM" id="SSF54001">
    <property type="entry name" value="Cysteine proteinases"/>
    <property type="match status" value="1"/>
</dbReference>
<dbReference type="InterPro" id="IPR033883">
    <property type="entry name" value="C2_III"/>
</dbReference>
<dbReference type="SUPFAM" id="SSF49758">
    <property type="entry name" value="Calpain large subunit, middle domain (domain III)"/>
    <property type="match status" value="1"/>
</dbReference>
<dbReference type="Proteomes" id="UP000823561">
    <property type="component" value="Chromosome 15"/>
</dbReference>